<sequence>MSRYLYDSFIGGYAETKNKDMVEKLVNEMQTEGFEPREHTYTQILKLHYHLRDFKAMANVVDTLSQKGLEMNLDHYSLLMRMCFKTRRLRELFQIFDLLKFRATTNLPDERIYSIAIGACGAMKDTERALDLYKEMTTRPLNPLEPNPIIMNALIYACSTRREYHRQAWQYLLEARDRGYPLTQFTIELMLNICAVAGDVAYARLLLLQLYIEPSFRPCPHSFQCLFRAYSICLRRRSSLGAKSALDSDLGMAVQKALIPVDDIFNHTDADVPPFLPVSRIANVDQLLAEAHAVMRYLQDSHPELITDFVVNTYLSIASNNHQNREYRLWFAESTTPAIDPEVSKVPDCAYDTNVQGPPLPHRNATAGPTAAVDADGLIMHTAPFDVRFGKPDPAFTVKVLRNRYIYQSALELAFRTKDLYFGNAVYAERQAWKQTKEYLTLSDEDRHKFDFRAVQFMVDIYARAQLLDKAWALVSDHSEFPWIFDKHLLRFHTLAKQAGRSDIIDKLVAFTSGSRYSNLDEDL</sequence>
<name>A0ACC3TTC3_9ASCO</name>
<accession>A0ACC3TTC3</accession>
<dbReference type="EMBL" id="MU970053">
    <property type="protein sequence ID" value="KAK9324117.1"/>
    <property type="molecule type" value="Genomic_DNA"/>
</dbReference>
<dbReference type="Proteomes" id="UP001489719">
    <property type="component" value="Unassembled WGS sequence"/>
</dbReference>
<proteinExistence type="predicted"/>
<evidence type="ECO:0000313" key="2">
    <source>
        <dbReference type="Proteomes" id="UP001489719"/>
    </source>
</evidence>
<protein>
    <submittedName>
        <fullName evidence="1">Uncharacterized protein</fullName>
    </submittedName>
</protein>
<organism evidence="1 2">
    <name type="scientific">Lipomyces orientalis</name>
    <dbReference type="NCBI Taxonomy" id="1233043"/>
    <lineage>
        <taxon>Eukaryota</taxon>
        <taxon>Fungi</taxon>
        <taxon>Dikarya</taxon>
        <taxon>Ascomycota</taxon>
        <taxon>Saccharomycotina</taxon>
        <taxon>Lipomycetes</taxon>
        <taxon>Lipomycetales</taxon>
        <taxon>Lipomycetaceae</taxon>
        <taxon>Lipomyces</taxon>
    </lineage>
</organism>
<evidence type="ECO:0000313" key="1">
    <source>
        <dbReference type="EMBL" id="KAK9324117.1"/>
    </source>
</evidence>
<comment type="caution">
    <text evidence="1">The sequence shown here is derived from an EMBL/GenBank/DDBJ whole genome shotgun (WGS) entry which is preliminary data.</text>
</comment>
<gene>
    <name evidence="1" type="ORF">V1517DRAFT_256805</name>
</gene>
<keyword evidence="2" id="KW-1185">Reference proteome</keyword>
<reference evidence="2" key="1">
    <citation type="journal article" date="2024" name="Front. Bioeng. Biotechnol.">
        <title>Genome-scale model development and genomic sequencing of the oleaginous clade Lipomyces.</title>
        <authorList>
            <person name="Czajka J.J."/>
            <person name="Han Y."/>
            <person name="Kim J."/>
            <person name="Mondo S.J."/>
            <person name="Hofstad B.A."/>
            <person name="Robles A."/>
            <person name="Haridas S."/>
            <person name="Riley R."/>
            <person name="LaButti K."/>
            <person name="Pangilinan J."/>
            <person name="Andreopoulos W."/>
            <person name="Lipzen A."/>
            <person name="Yan J."/>
            <person name="Wang M."/>
            <person name="Ng V."/>
            <person name="Grigoriev I.V."/>
            <person name="Spatafora J.W."/>
            <person name="Magnuson J.K."/>
            <person name="Baker S.E."/>
            <person name="Pomraning K.R."/>
        </authorList>
    </citation>
    <scope>NUCLEOTIDE SEQUENCE [LARGE SCALE GENOMIC DNA]</scope>
    <source>
        <strain evidence="2">CBS 10300</strain>
    </source>
</reference>